<dbReference type="Proteomes" id="UP001555100">
    <property type="component" value="Unassembled WGS sequence"/>
</dbReference>
<sequence>MTTDHVLCIYPITAAALGESTTIDATLPHWVREASQAAGEVIVVHVRPSKYEPIGSRYDNVRNVECDSLWEFIASLKSRYPDRTATIGDALSIPTTGYLRMVAHVTRRHDITFARRLRFRNHEHMQGRTGVDWADLVETERVALENRWMQQGLSPELVAGVYGELGNLTMHTDGLTEIAEYLRPFPRGDWYLTQAISTAAGLLGYHMSYLPNVGCVDVRTRYRIDFSGESEARSLLSSKLSSTPFKYLNMYYEGLISFEGLFADVEVR</sequence>
<evidence type="ECO:0000313" key="2">
    <source>
        <dbReference type="Proteomes" id="UP001555100"/>
    </source>
</evidence>
<dbReference type="RefSeq" id="WP_367199399.1">
    <property type="nucleotide sequence ID" value="NZ_CP146201.1"/>
</dbReference>
<reference evidence="1 2" key="1">
    <citation type="submission" date="2024-01" db="EMBL/GenBank/DDBJ databases">
        <title>Genomic analysis and antimicrobial resistance profiles of Trueperella pyogenes isolated from domestic and wild animals.</title>
        <authorList>
            <person name="Magossi G."/>
            <person name="Gzyl K.E."/>
            <person name="Holman D.B."/>
            <person name="Amat S."/>
        </authorList>
    </citation>
    <scope>NUCLEOTIDE SEQUENCE [LARGE SCALE GENOMIC DNA]</scope>
    <source>
        <strain evidence="1 2">1494</strain>
    </source>
</reference>
<proteinExistence type="predicted"/>
<keyword evidence="2" id="KW-1185">Reference proteome</keyword>
<dbReference type="EMBL" id="JBAGNM010000019">
    <property type="protein sequence ID" value="MEW6955382.1"/>
    <property type="molecule type" value="Genomic_DNA"/>
</dbReference>
<evidence type="ECO:0000313" key="1">
    <source>
        <dbReference type="EMBL" id="MEW6955382.1"/>
    </source>
</evidence>
<comment type="caution">
    <text evidence="1">The sequence shown here is derived from an EMBL/GenBank/DDBJ whole genome shotgun (WGS) entry which is preliminary data.</text>
</comment>
<accession>A0ABV3NDU7</accession>
<organism evidence="1 2">
    <name type="scientific">Trueperella pyogenes</name>
    <dbReference type="NCBI Taxonomy" id="1661"/>
    <lineage>
        <taxon>Bacteria</taxon>
        <taxon>Bacillati</taxon>
        <taxon>Actinomycetota</taxon>
        <taxon>Actinomycetes</taxon>
        <taxon>Actinomycetales</taxon>
        <taxon>Actinomycetaceae</taxon>
        <taxon>Trueperella</taxon>
    </lineage>
</organism>
<protein>
    <submittedName>
        <fullName evidence="1">Uncharacterized protein</fullName>
    </submittedName>
</protein>
<gene>
    <name evidence="1" type="ORF">V3M73_10180</name>
</gene>
<name>A0ABV3NDU7_9ACTO</name>